<reference evidence="1" key="1">
    <citation type="journal article" date="2019" name="Sci. Rep.">
        <title>Draft genome of Tanacetum cinerariifolium, the natural source of mosquito coil.</title>
        <authorList>
            <person name="Yamashiro T."/>
            <person name="Shiraishi A."/>
            <person name="Satake H."/>
            <person name="Nakayama K."/>
        </authorList>
    </citation>
    <scope>NUCLEOTIDE SEQUENCE</scope>
</reference>
<dbReference type="AlphaFoldDB" id="A0A699UJ04"/>
<dbReference type="EMBL" id="BKCJ011338281">
    <property type="protein sequence ID" value="GFD22570.1"/>
    <property type="molecule type" value="Genomic_DNA"/>
</dbReference>
<evidence type="ECO:0000313" key="1">
    <source>
        <dbReference type="EMBL" id="GFD22570.1"/>
    </source>
</evidence>
<feature type="non-terminal residue" evidence="1">
    <location>
        <position position="187"/>
    </location>
</feature>
<name>A0A699UJ04_TANCI</name>
<sequence length="187" mass="20366">MLGPFAQLLTTKGRVPSGPMAGQQGFGRPVTSCTLWAPAITTELFLETYAPAIQEGSIERAAVFALHDAVEQDDHCANIYHKSLLYLVSNAFEDPAVRQPFPDDRATPLLGMAKFALASSKFADLDVVKLIRSKRLELVLAPNIDVRIPATEQSASRHHGDFDDDEQTVKATLLRILGPGKQTKVLA</sequence>
<accession>A0A699UJ04</accession>
<organism evidence="1">
    <name type="scientific">Tanacetum cinerariifolium</name>
    <name type="common">Dalmatian daisy</name>
    <name type="synonym">Chrysanthemum cinerariifolium</name>
    <dbReference type="NCBI Taxonomy" id="118510"/>
    <lineage>
        <taxon>Eukaryota</taxon>
        <taxon>Viridiplantae</taxon>
        <taxon>Streptophyta</taxon>
        <taxon>Embryophyta</taxon>
        <taxon>Tracheophyta</taxon>
        <taxon>Spermatophyta</taxon>
        <taxon>Magnoliopsida</taxon>
        <taxon>eudicotyledons</taxon>
        <taxon>Gunneridae</taxon>
        <taxon>Pentapetalae</taxon>
        <taxon>asterids</taxon>
        <taxon>campanulids</taxon>
        <taxon>Asterales</taxon>
        <taxon>Asteraceae</taxon>
        <taxon>Asteroideae</taxon>
        <taxon>Anthemideae</taxon>
        <taxon>Anthemidinae</taxon>
        <taxon>Tanacetum</taxon>
    </lineage>
</organism>
<protein>
    <submittedName>
        <fullName evidence="1">Uncharacterized protein</fullName>
    </submittedName>
</protein>
<proteinExistence type="predicted"/>
<gene>
    <name evidence="1" type="ORF">Tci_894539</name>
</gene>
<comment type="caution">
    <text evidence="1">The sequence shown here is derived from an EMBL/GenBank/DDBJ whole genome shotgun (WGS) entry which is preliminary data.</text>
</comment>